<sequence>MSPMYKVSPRTSPSWPKIPYAQSQENREKMQTMAWLNSEDGKLFLQDLVEKQKQASDQQLPPDSLQISPSATSSPISFVSADSVEQALKTRHTDALDNSPPNTSNPKVNSSRSSPPEATSEAMTQRQHGARRFNRGNMMCATTNTTSTTRSSREVQPETTSSTTTQPKVSLHSPSQSRFIRNARLLSANSTLFPRPVKCTTDSCTIAHILRASELKIAGGAPGKRRSTQ</sequence>
<dbReference type="EMBL" id="HBGD01008630">
    <property type="protein sequence ID" value="CAD9083845.1"/>
    <property type="molecule type" value="Transcribed_RNA"/>
</dbReference>
<feature type="compositionally biased region" description="Polar residues" evidence="1">
    <location>
        <begin position="55"/>
        <end position="77"/>
    </location>
</feature>
<feature type="compositionally biased region" description="Polar residues" evidence="1">
    <location>
        <begin position="166"/>
        <end position="175"/>
    </location>
</feature>
<gene>
    <name evidence="2" type="ORF">PCOS0759_LOCUS7099</name>
</gene>
<dbReference type="AlphaFoldDB" id="A0A7S1KSU0"/>
<evidence type="ECO:0000313" key="2">
    <source>
        <dbReference type="EMBL" id="CAD9083845.1"/>
    </source>
</evidence>
<evidence type="ECO:0000256" key="1">
    <source>
        <dbReference type="SAM" id="MobiDB-lite"/>
    </source>
</evidence>
<reference evidence="2" key="1">
    <citation type="submission" date="2021-01" db="EMBL/GenBank/DDBJ databases">
        <authorList>
            <person name="Corre E."/>
            <person name="Pelletier E."/>
            <person name="Niang G."/>
            <person name="Scheremetjew M."/>
            <person name="Finn R."/>
            <person name="Kale V."/>
            <person name="Holt S."/>
            <person name="Cochrane G."/>
            <person name="Meng A."/>
            <person name="Brown T."/>
            <person name="Cohen L."/>
        </authorList>
    </citation>
    <scope>NUCLEOTIDE SEQUENCE</scope>
    <source>
        <strain evidence="2">WS</strain>
    </source>
</reference>
<feature type="compositionally biased region" description="Polar residues" evidence="1">
    <location>
        <begin position="99"/>
        <end position="127"/>
    </location>
</feature>
<organism evidence="2">
    <name type="scientific">Percolomonas cosmopolitus</name>
    <dbReference type="NCBI Taxonomy" id="63605"/>
    <lineage>
        <taxon>Eukaryota</taxon>
        <taxon>Discoba</taxon>
        <taxon>Heterolobosea</taxon>
        <taxon>Tetramitia</taxon>
        <taxon>Eutetramitia</taxon>
        <taxon>Percolomonadidae</taxon>
        <taxon>Percolomonas</taxon>
    </lineage>
</organism>
<accession>A0A7S1KSU0</accession>
<proteinExistence type="predicted"/>
<feature type="region of interest" description="Disordered" evidence="1">
    <location>
        <begin position="1"/>
        <end position="26"/>
    </location>
</feature>
<protein>
    <submittedName>
        <fullName evidence="2">Uncharacterized protein</fullName>
    </submittedName>
</protein>
<name>A0A7S1KSU0_9EUKA</name>
<feature type="region of interest" description="Disordered" evidence="1">
    <location>
        <begin position="50"/>
        <end position="175"/>
    </location>
</feature>